<evidence type="ECO:0000256" key="1">
    <source>
        <dbReference type="SAM" id="MobiDB-lite"/>
    </source>
</evidence>
<dbReference type="AlphaFoldDB" id="A0A2S2PW35"/>
<proteinExistence type="predicted"/>
<organism evidence="2">
    <name type="scientific">Schizaphis graminum</name>
    <name type="common">Green bug aphid</name>
    <dbReference type="NCBI Taxonomy" id="13262"/>
    <lineage>
        <taxon>Eukaryota</taxon>
        <taxon>Metazoa</taxon>
        <taxon>Ecdysozoa</taxon>
        <taxon>Arthropoda</taxon>
        <taxon>Hexapoda</taxon>
        <taxon>Insecta</taxon>
        <taxon>Pterygota</taxon>
        <taxon>Neoptera</taxon>
        <taxon>Paraneoptera</taxon>
        <taxon>Hemiptera</taxon>
        <taxon>Sternorrhyncha</taxon>
        <taxon>Aphidomorpha</taxon>
        <taxon>Aphidoidea</taxon>
        <taxon>Aphididae</taxon>
        <taxon>Aphidini</taxon>
        <taxon>Schizaphis</taxon>
    </lineage>
</organism>
<accession>A0A2S2PW35</accession>
<feature type="region of interest" description="Disordered" evidence="1">
    <location>
        <begin position="139"/>
        <end position="164"/>
    </location>
</feature>
<feature type="compositionally biased region" description="Low complexity" evidence="1">
    <location>
        <begin position="141"/>
        <end position="150"/>
    </location>
</feature>
<protein>
    <submittedName>
        <fullName evidence="2">Uncharacterized protein</fullName>
    </submittedName>
</protein>
<reference evidence="2" key="1">
    <citation type="submission" date="2018-04" db="EMBL/GenBank/DDBJ databases">
        <title>Transcriptome of Schizaphis graminum biotype I.</title>
        <authorList>
            <person name="Scully E.D."/>
            <person name="Geib S.M."/>
            <person name="Palmer N.A."/>
            <person name="Koch K."/>
            <person name="Bradshaw J."/>
            <person name="Heng-Moss T."/>
            <person name="Sarath G."/>
        </authorList>
    </citation>
    <scope>NUCLEOTIDE SEQUENCE</scope>
</reference>
<gene>
    <name evidence="2" type="ORF">g.27673</name>
</gene>
<name>A0A2S2PW35_SCHGA</name>
<dbReference type="EMBL" id="GGMR01020447">
    <property type="protein sequence ID" value="MBY33066.1"/>
    <property type="molecule type" value="Transcribed_RNA"/>
</dbReference>
<sequence length="252" mass="29397">MNQSTEAENIYLTPEDIFAPPTDITSRDLFIHIVGLTVHMFAFRTGFELYKKLTFIYIIYHEVSETLRAYNNTFLLHPDIDQSYISDLRRDIKERALKTLLVYSLMVSIRLSHYYQDQISDLVTRFIIAAFDLDNRHHINGSDSDNSGDNDNGHVPRNNYRRPRYLNHEGYNEEYVLRETYNVRMSSGFYGEFLAINEYPEYGNYPANSDDENLNDVDTDEDNTDSRAYFFLDPVNTPTTITSVFGNNNNTI</sequence>
<evidence type="ECO:0000313" key="2">
    <source>
        <dbReference type="EMBL" id="MBY33066.1"/>
    </source>
</evidence>